<dbReference type="OrthoDB" id="979732at2"/>
<dbReference type="InterPro" id="IPR029024">
    <property type="entry name" value="TerB-like"/>
</dbReference>
<dbReference type="Gene3D" id="1.10.3680.10">
    <property type="entry name" value="TerB-like"/>
    <property type="match status" value="1"/>
</dbReference>
<evidence type="ECO:0008006" key="3">
    <source>
        <dbReference type="Google" id="ProtNLM"/>
    </source>
</evidence>
<dbReference type="SUPFAM" id="SSF158682">
    <property type="entry name" value="TerB-like"/>
    <property type="match status" value="1"/>
</dbReference>
<name>A0A521D2Q4_9SPHI</name>
<keyword evidence="2" id="KW-1185">Reference proteome</keyword>
<gene>
    <name evidence="1" type="ORF">SAMN06265350_105208</name>
</gene>
<dbReference type="AlphaFoldDB" id="A0A521D2Q4"/>
<dbReference type="EMBL" id="FXSZ01000005">
    <property type="protein sequence ID" value="SMO65968.1"/>
    <property type="molecule type" value="Genomic_DNA"/>
</dbReference>
<protein>
    <recommendedName>
        <fullName evidence="3">Tellurite resistance protein TerB</fullName>
    </recommendedName>
</protein>
<sequence>MFYEELYGELGKLFYYLAAVDGKVHPSEKESLIKLIHQNWEPIESSKDKFGSNQADIIDFSFEYEEEEGFEENEWESFESFYHANRSKFTPGLISNILKTSEAIAASYRKTNKKEQEVLDRMIKLFKS</sequence>
<dbReference type="RefSeq" id="WP_142603828.1">
    <property type="nucleotide sequence ID" value="NZ_FXSZ01000005.1"/>
</dbReference>
<dbReference type="Proteomes" id="UP000315971">
    <property type="component" value="Unassembled WGS sequence"/>
</dbReference>
<proteinExistence type="predicted"/>
<reference evidence="1 2" key="1">
    <citation type="submission" date="2017-05" db="EMBL/GenBank/DDBJ databases">
        <authorList>
            <person name="Varghese N."/>
            <person name="Submissions S."/>
        </authorList>
    </citation>
    <scope>NUCLEOTIDE SEQUENCE [LARGE SCALE GENOMIC DNA]</scope>
    <source>
        <strain evidence="1 2">DSM 21342</strain>
    </source>
</reference>
<organism evidence="1 2">
    <name type="scientific">Solitalea koreensis</name>
    <dbReference type="NCBI Taxonomy" id="543615"/>
    <lineage>
        <taxon>Bacteria</taxon>
        <taxon>Pseudomonadati</taxon>
        <taxon>Bacteroidota</taxon>
        <taxon>Sphingobacteriia</taxon>
        <taxon>Sphingobacteriales</taxon>
        <taxon>Sphingobacteriaceae</taxon>
        <taxon>Solitalea</taxon>
    </lineage>
</organism>
<evidence type="ECO:0000313" key="1">
    <source>
        <dbReference type="EMBL" id="SMO65968.1"/>
    </source>
</evidence>
<evidence type="ECO:0000313" key="2">
    <source>
        <dbReference type="Proteomes" id="UP000315971"/>
    </source>
</evidence>
<accession>A0A521D2Q4</accession>